<dbReference type="RefSeq" id="WP_379953640.1">
    <property type="nucleotide sequence ID" value="NZ_JAUYVI010000001.1"/>
</dbReference>
<dbReference type="InterPro" id="IPR016084">
    <property type="entry name" value="Haem_Oase-like_multi-hlx"/>
</dbReference>
<evidence type="ECO:0000313" key="2">
    <source>
        <dbReference type="Proteomes" id="UP001230156"/>
    </source>
</evidence>
<keyword evidence="2" id="KW-1185">Reference proteome</keyword>
<sequence length="213" mass="23693">MFHDQLVASTTPDRNALLATPIIQSALSGRVTRDQYIAFLEQAYHHVRHTVPLLMICAARLPERLEWLRRAAVDYIEEEIGHDEWILRDLAACGVDAEAVRRSAPGMATDVMVGYAFDTVQRRNPLGFFGMAHVLEGTSVALATKAAVALQTALGLSDAAFTYLTSHGELDIDHTATFAQLMNRLEDENDRADVIRSAKTFFRLYGDIFRSIA</sequence>
<accession>A0ABU0YEX7</accession>
<dbReference type="SMART" id="SM01236">
    <property type="entry name" value="Haem_oxygenase_2"/>
    <property type="match status" value="1"/>
</dbReference>
<comment type="caution">
    <text evidence="1">The sequence shown here is derived from an EMBL/GenBank/DDBJ whole genome shotgun (WGS) entry which is preliminary data.</text>
</comment>
<protein>
    <submittedName>
        <fullName evidence="1">Iron-containing redox enzyme family protein</fullName>
    </submittedName>
</protein>
<name>A0ABU0YEX7_9PROT</name>
<evidence type="ECO:0000313" key="1">
    <source>
        <dbReference type="EMBL" id="MDQ7246262.1"/>
    </source>
</evidence>
<proteinExistence type="predicted"/>
<dbReference type="Pfam" id="PF14518">
    <property type="entry name" value="Haem_oxygenas_2"/>
    <property type="match status" value="1"/>
</dbReference>
<reference evidence="2" key="1">
    <citation type="submission" date="2023-08" db="EMBL/GenBank/DDBJ databases">
        <title>Rhodospirillaceae gen. nov., a novel taxon isolated from the Yangtze River Yuezi River estuary sludge.</title>
        <authorList>
            <person name="Ruan L."/>
        </authorList>
    </citation>
    <scope>NUCLEOTIDE SEQUENCE [LARGE SCALE GENOMIC DNA]</scope>
    <source>
        <strain evidence="2">R-7</strain>
    </source>
</reference>
<organism evidence="1 2">
    <name type="scientific">Dongia sedimenti</name>
    <dbReference type="NCBI Taxonomy" id="3064282"/>
    <lineage>
        <taxon>Bacteria</taxon>
        <taxon>Pseudomonadati</taxon>
        <taxon>Pseudomonadota</taxon>
        <taxon>Alphaproteobacteria</taxon>
        <taxon>Rhodospirillales</taxon>
        <taxon>Dongiaceae</taxon>
        <taxon>Dongia</taxon>
    </lineage>
</organism>
<gene>
    <name evidence="1" type="ORF">Q8A70_01230</name>
</gene>
<dbReference type="SUPFAM" id="SSF48613">
    <property type="entry name" value="Heme oxygenase-like"/>
    <property type="match status" value="1"/>
</dbReference>
<dbReference type="Proteomes" id="UP001230156">
    <property type="component" value="Unassembled WGS sequence"/>
</dbReference>
<dbReference type="EMBL" id="JAUYVI010000001">
    <property type="protein sequence ID" value="MDQ7246262.1"/>
    <property type="molecule type" value="Genomic_DNA"/>
</dbReference>
<dbReference type="Gene3D" id="1.20.910.10">
    <property type="entry name" value="Heme oxygenase-like"/>
    <property type="match status" value="1"/>
</dbReference>